<dbReference type="GO" id="GO:0000049">
    <property type="term" value="F:tRNA binding"/>
    <property type="evidence" value="ECO:0007669"/>
    <property type="project" value="UniProtKB-KW"/>
</dbReference>
<evidence type="ECO:0000256" key="15">
    <source>
        <dbReference type="SAM" id="MobiDB-lite"/>
    </source>
</evidence>
<comment type="cofactor">
    <cofactor evidence="1 12 14">
        <name>FMN</name>
        <dbReference type="ChEBI" id="CHEBI:58210"/>
    </cofactor>
</comment>
<evidence type="ECO:0000256" key="4">
    <source>
        <dbReference type="ARBA" id="ARBA00022630"/>
    </source>
</evidence>
<dbReference type="Proteomes" id="UP000782312">
    <property type="component" value="Unassembled WGS sequence"/>
</dbReference>
<dbReference type="CDD" id="cd02801">
    <property type="entry name" value="DUS_like_FMN"/>
    <property type="match status" value="1"/>
</dbReference>
<feature type="domain" description="DUS-like FMN-binding" evidence="16">
    <location>
        <begin position="42"/>
        <end position="348"/>
    </location>
</feature>
<proteinExistence type="inferred from homology"/>
<dbReference type="SUPFAM" id="SSF51395">
    <property type="entry name" value="FMN-linked oxidoreductases"/>
    <property type="match status" value="1"/>
</dbReference>
<evidence type="ECO:0000256" key="8">
    <source>
        <dbReference type="ARBA" id="ARBA00022884"/>
    </source>
</evidence>
<keyword evidence="6 12" id="KW-0819">tRNA processing</keyword>
<feature type="binding site" evidence="14">
    <location>
        <position position="167"/>
    </location>
    <ligand>
        <name>FMN</name>
        <dbReference type="ChEBI" id="CHEBI:58210"/>
    </ligand>
</feature>
<dbReference type="InterPro" id="IPR004652">
    <property type="entry name" value="DusB-like"/>
</dbReference>
<evidence type="ECO:0000256" key="3">
    <source>
        <dbReference type="ARBA" id="ARBA00022555"/>
    </source>
</evidence>
<feature type="binding site" evidence="14">
    <location>
        <position position="198"/>
    </location>
    <ligand>
        <name>FMN</name>
        <dbReference type="ChEBI" id="CHEBI:58210"/>
    </ligand>
</feature>
<comment type="function">
    <text evidence="2 12">Catalyzes the synthesis of 5,6-dihydrouridine (D), a modified base found in the D-loop of most tRNAs, via the reduction of the C5-C6 double bond in target uridines.</text>
</comment>
<dbReference type="PROSITE" id="PS01136">
    <property type="entry name" value="UPF0034"/>
    <property type="match status" value="1"/>
</dbReference>
<keyword evidence="14" id="KW-0547">Nucleotide-binding</keyword>
<dbReference type="EC" id="1.3.1.-" evidence="12"/>
<keyword evidence="8" id="KW-0694">RNA-binding</keyword>
<comment type="caution">
    <text evidence="17">The sequence shown here is derived from an EMBL/GenBank/DDBJ whole genome shotgun (WGS) entry which is preliminary data.</text>
</comment>
<dbReference type="Pfam" id="PF01207">
    <property type="entry name" value="Dus"/>
    <property type="match status" value="1"/>
</dbReference>
<keyword evidence="7" id="KW-0521">NADP</keyword>
<evidence type="ECO:0000313" key="17">
    <source>
        <dbReference type="EMBL" id="MBI3128832.1"/>
    </source>
</evidence>
<dbReference type="NCBIfam" id="TIGR00737">
    <property type="entry name" value="nifR3_yhdG"/>
    <property type="match status" value="1"/>
</dbReference>
<evidence type="ECO:0000256" key="13">
    <source>
        <dbReference type="PIRSR" id="PIRSR006621-1"/>
    </source>
</evidence>
<organism evidence="17 18">
    <name type="scientific">Tectimicrobiota bacterium</name>
    <dbReference type="NCBI Taxonomy" id="2528274"/>
    <lineage>
        <taxon>Bacteria</taxon>
        <taxon>Pseudomonadati</taxon>
        <taxon>Nitrospinota/Tectimicrobiota group</taxon>
        <taxon>Candidatus Tectimicrobiota</taxon>
    </lineage>
</organism>
<evidence type="ECO:0000313" key="18">
    <source>
        <dbReference type="Proteomes" id="UP000782312"/>
    </source>
</evidence>
<dbReference type="AlphaFoldDB" id="A0A932MPP0"/>
<gene>
    <name evidence="17" type="primary">dusB</name>
    <name evidence="17" type="ORF">HYZ11_14600</name>
</gene>
<dbReference type="GO" id="GO:0017150">
    <property type="term" value="F:tRNA dihydrouridine synthase activity"/>
    <property type="evidence" value="ECO:0007669"/>
    <property type="project" value="InterPro"/>
</dbReference>
<feature type="active site" description="Proton donor" evidence="13">
    <location>
        <position position="128"/>
    </location>
</feature>
<comment type="similarity">
    <text evidence="12">Belongs to the dus family.</text>
</comment>
<keyword evidence="3" id="KW-0820">tRNA-binding</keyword>
<dbReference type="InterPro" id="IPR001269">
    <property type="entry name" value="DUS_fam"/>
</dbReference>
<sequence>MRAEEAGPPELEEALADVPPPPPGFLEPLEIGDIRLKSRLVMAPMAGYTNLPFRRLVASRGAGMVAAEMVSCQALVRRHAKTFALMRMEAGERPVSIQLFGADPAMMGEAASIAEEAGADVIDLNCGCPVKKITKTEAGSALLCDPDRAGEIVSAMVRSARKPVTVKMRTGWDTIGARQAERFARAVEEAGAAAITVHGRTRQAMFGGTVDLEAIAQVKRAVSIPVLGNGSILTPADAMRMIERTGVDGLMIGRGAIGNPWIFSRLTHWLRTGELPPPPSLEERRAVALAHLRGLGEELGERMGVLHARKHLAAYTKGMRGGAAFRERVNQLESLEEAAGAVEAFFDEAGREAPSCARRPDAA</sequence>
<reference evidence="17" key="1">
    <citation type="submission" date="2020-07" db="EMBL/GenBank/DDBJ databases">
        <title>Huge and variable diversity of episymbiotic CPR bacteria and DPANN archaea in groundwater ecosystems.</title>
        <authorList>
            <person name="He C.Y."/>
            <person name="Keren R."/>
            <person name="Whittaker M."/>
            <person name="Farag I.F."/>
            <person name="Doudna J."/>
            <person name="Cate J.H.D."/>
            <person name="Banfield J.F."/>
        </authorList>
    </citation>
    <scope>NUCLEOTIDE SEQUENCE</scope>
    <source>
        <strain evidence="17">NC_groundwater_763_Ag_S-0.2um_68_21</strain>
    </source>
</reference>
<accession>A0A932MPP0</accession>
<evidence type="ECO:0000256" key="10">
    <source>
        <dbReference type="ARBA" id="ARBA00048205"/>
    </source>
</evidence>
<dbReference type="InterPro" id="IPR035587">
    <property type="entry name" value="DUS-like_FMN-bd"/>
</dbReference>
<dbReference type="GO" id="GO:0050660">
    <property type="term" value="F:flavin adenine dinucleotide binding"/>
    <property type="evidence" value="ECO:0007669"/>
    <property type="project" value="InterPro"/>
</dbReference>
<dbReference type="InterPro" id="IPR013785">
    <property type="entry name" value="Aldolase_TIM"/>
</dbReference>
<dbReference type="PANTHER" id="PTHR45846:SF1">
    <property type="entry name" value="TRNA-DIHYDROURIDINE(47) SYNTHASE [NAD(P)(+)]-LIKE"/>
    <property type="match status" value="1"/>
</dbReference>
<evidence type="ECO:0000256" key="14">
    <source>
        <dbReference type="PIRSR" id="PIRSR006621-2"/>
    </source>
</evidence>
<keyword evidence="9 12" id="KW-0560">Oxidoreductase</keyword>
<dbReference type="Gene3D" id="3.20.20.70">
    <property type="entry name" value="Aldolase class I"/>
    <property type="match status" value="1"/>
</dbReference>
<dbReference type="EMBL" id="JACPUR010000035">
    <property type="protein sequence ID" value="MBI3128832.1"/>
    <property type="molecule type" value="Genomic_DNA"/>
</dbReference>
<evidence type="ECO:0000256" key="7">
    <source>
        <dbReference type="ARBA" id="ARBA00022857"/>
    </source>
</evidence>
<evidence type="ECO:0000256" key="5">
    <source>
        <dbReference type="ARBA" id="ARBA00022643"/>
    </source>
</evidence>
<evidence type="ECO:0000256" key="11">
    <source>
        <dbReference type="ARBA" id="ARBA00048802"/>
    </source>
</evidence>
<comment type="catalytic activity">
    <reaction evidence="10">
        <text>a 5,6-dihydrouridine in tRNA + NADP(+) = a uridine in tRNA + NADPH + H(+)</text>
        <dbReference type="Rhea" id="RHEA:23624"/>
        <dbReference type="Rhea" id="RHEA-COMP:13339"/>
        <dbReference type="Rhea" id="RHEA-COMP:13887"/>
        <dbReference type="ChEBI" id="CHEBI:15378"/>
        <dbReference type="ChEBI" id="CHEBI:57783"/>
        <dbReference type="ChEBI" id="CHEBI:58349"/>
        <dbReference type="ChEBI" id="CHEBI:65315"/>
        <dbReference type="ChEBI" id="CHEBI:74443"/>
    </reaction>
</comment>
<keyword evidence="5 12" id="KW-0288">FMN</keyword>
<feature type="region of interest" description="Disordered" evidence="15">
    <location>
        <begin position="1"/>
        <end position="23"/>
    </location>
</feature>
<evidence type="ECO:0000256" key="6">
    <source>
        <dbReference type="ARBA" id="ARBA00022694"/>
    </source>
</evidence>
<evidence type="ECO:0000256" key="2">
    <source>
        <dbReference type="ARBA" id="ARBA00002790"/>
    </source>
</evidence>
<name>A0A932MPP0_UNCTE</name>
<comment type="catalytic activity">
    <reaction evidence="11">
        <text>a 5,6-dihydrouridine in tRNA + NAD(+) = a uridine in tRNA + NADH + H(+)</text>
        <dbReference type="Rhea" id="RHEA:54452"/>
        <dbReference type="Rhea" id="RHEA-COMP:13339"/>
        <dbReference type="Rhea" id="RHEA-COMP:13887"/>
        <dbReference type="ChEBI" id="CHEBI:15378"/>
        <dbReference type="ChEBI" id="CHEBI:57540"/>
        <dbReference type="ChEBI" id="CHEBI:57945"/>
        <dbReference type="ChEBI" id="CHEBI:65315"/>
        <dbReference type="ChEBI" id="CHEBI:74443"/>
    </reaction>
</comment>
<feature type="binding site" evidence="14">
    <location>
        <position position="98"/>
    </location>
    <ligand>
        <name>FMN</name>
        <dbReference type="ChEBI" id="CHEBI:58210"/>
    </ligand>
</feature>
<evidence type="ECO:0000256" key="1">
    <source>
        <dbReference type="ARBA" id="ARBA00001917"/>
    </source>
</evidence>
<dbReference type="InterPro" id="IPR024036">
    <property type="entry name" value="tRNA-dHydroUridine_Synthase_C"/>
</dbReference>
<dbReference type="InterPro" id="IPR018517">
    <property type="entry name" value="tRNA_hU_synthase_CS"/>
</dbReference>
<feature type="binding site" evidence="14">
    <location>
        <begin position="44"/>
        <end position="46"/>
    </location>
    <ligand>
        <name>FMN</name>
        <dbReference type="ChEBI" id="CHEBI:58210"/>
    </ligand>
</feature>
<dbReference type="PIRSF" id="PIRSF006621">
    <property type="entry name" value="Dus"/>
    <property type="match status" value="1"/>
</dbReference>
<keyword evidence="4 12" id="KW-0285">Flavoprotein</keyword>
<dbReference type="PANTHER" id="PTHR45846">
    <property type="entry name" value="TRNA-DIHYDROURIDINE(47) SYNTHASE [NAD(P)(+)]-LIKE"/>
    <property type="match status" value="1"/>
</dbReference>
<feature type="binding site" evidence="14">
    <location>
        <begin position="253"/>
        <end position="254"/>
    </location>
    <ligand>
        <name>FMN</name>
        <dbReference type="ChEBI" id="CHEBI:58210"/>
    </ligand>
</feature>
<dbReference type="Gene3D" id="1.10.1200.80">
    <property type="entry name" value="Putative flavin oxidoreducatase, domain 2"/>
    <property type="match status" value="1"/>
</dbReference>
<protein>
    <recommendedName>
        <fullName evidence="12">tRNA-dihydrouridine synthase</fullName>
        <ecNumber evidence="12">1.3.1.-</ecNumber>
    </recommendedName>
</protein>
<evidence type="ECO:0000259" key="16">
    <source>
        <dbReference type="Pfam" id="PF01207"/>
    </source>
</evidence>
<evidence type="ECO:0000256" key="12">
    <source>
        <dbReference type="PIRNR" id="PIRNR006621"/>
    </source>
</evidence>
<evidence type="ECO:0000256" key="9">
    <source>
        <dbReference type="ARBA" id="ARBA00023002"/>
    </source>
</evidence>